<evidence type="ECO:0000313" key="2">
    <source>
        <dbReference type="Proteomes" id="UP000790347"/>
    </source>
</evidence>
<proteinExistence type="predicted"/>
<organism evidence="1 2">
    <name type="scientific">Dermatophagoides farinae</name>
    <name type="common">American house dust mite</name>
    <dbReference type="NCBI Taxonomy" id="6954"/>
    <lineage>
        <taxon>Eukaryota</taxon>
        <taxon>Metazoa</taxon>
        <taxon>Ecdysozoa</taxon>
        <taxon>Arthropoda</taxon>
        <taxon>Chelicerata</taxon>
        <taxon>Arachnida</taxon>
        <taxon>Acari</taxon>
        <taxon>Acariformes</taxon>
        <taxon>Sarcoptiformes</taxon>
        <taxon>Astigmata</taxon>
        <taxon>Psoroptidia</taxon>
        <taxon>Analgoidea</taxon>
        <taxon>Pyroglyphidae</taxon>
        <taxon>Dermatophagoidinae</taxon>
        <taxon>Dermatophagoides</taxon>
    </lineage>
</organism>
<accession>A0A922L9A6</accession>
<reference evidence="1" key="2">
    <citation type="journal article" date="2022" name="Res Sq">
        <title>Comparative Genomics Reveals Insights into the Divergent Evolution of Astigmatic Mites and Household Pest Adaptations.</title>
        <authorList>
            <person name="Xiong Q."/>
            <person name="Wan A.T.-Y."/>
            <person name="Liu X.-Y."/>
            <person name="Fung C.S.-H."/>
            <person name="Xiao X."/>
            <person name="Malainual N."/>
            <person name="Hou J."/>
            <person name="Wang L."/>
            <person name="Wang M."/>
            <person name="Yang K."/>
            <person name="Cui Y."/>
            <person name="Leung E."/>
            <person name="Nong W."/>
            <person name="Shin S.-K."/>
            <person name="Au S."/>
            <person name="Jeong K.Y."/>
            <person name="Chew F.T."/>
            <person name="Hui J."/>
            <person name="Leung T.F."/>
            <person name="Tungtrongchitr A."/>
            <person name="Zhong N."/>
            <person name="Liu Z."/>
            <person name="Tsui S."/>
        </authorList>
    </citation>
    <scope>NUCLEOTIDE SEQUENCE</scope>
    <source>
        <strain evidence="1">Derf</strain>
        <tissue evidence="1">Whole organism</tissue>
    </source>
</reference>
<keyword evidence="2" id="KW-1185">Reference proteome</keyword>
<dbReference type="Proteomes" id="UP000790347">
    <property type="component" value="Unassembled WGS sequence"/>
</dbReference>
<comment type="caution">
    <text evidence="1">The sequence shown here is derived from an EMBL/GenBank/DDBJ whole genome shotgun (WGS) entry which is preliminary data.</text>
</comment>
<gene>
    <name evidence="1" type="ORF">DERF_001341</name>
</gene>
<dbReference type="EMBL" id="ASGP02000001">
    <property type="protein sequence ID" value="KAH9527319.1"/>
    <property type="molecule type" value="Genomic_DNA"/>
</dbReference>
<dbReference type="AlphaFoldDB" id="A0A922L9A6"/>
<protein>
    <submittedName>
        <fullName evidence="1">Uncharacterized protein</fullName>
    </submittedName>
</protein>
<name>A0A922L9A6_DERFA</name>
<evidence type="ECO:0000313" key="1">
    <source>
        <dbReference type="EMBL" id="KAH9527319.1"/>
    </source>
</evidence>
<sequence length="60" mass="7068">MNTDLTDRKKIENLYVYEFKLLQKKNNNTHDHFDHTISVGIPKPLHVTNYLIVTNSTIIQ</sequence>
<reference evidence="1" key="1">
    <citation type="submission" date="2013-05" db="EMBL/GenBank/DDBJ databases">
        <authorList>
            <person name="Yim A.K.Y."/>
            <person name="Chan T.F."/>
            <person name="Ji K.M."/>
            <person name="Liu X.Y."/>
            <person name="Zhou J.W."/>
            <person name="Li R.Q."/>
            <person name="Yang K.Y."/>
            <person name="Li J."/>
            <person name="Li M."/>
            <person name="Law P.T.W."/>
            <person name="Wu Y.L."/>
            <person name="Cai Z.L."/>
            <person name="Qin H."/>
            <person name="Bao Y."/>
            <person name="Leung R.K.K."/>
            <person name="Ng P.K.S."/>
            <person name="Zou J."/>
            <person name="Zhong X.J."/>
            <person name="Ran P.X."/>
            <person name="Zhong N.S."/>
            <person name="Liu Z.G."/>
            <person name="Tsui S.K.W."/>
        </authorList>
    </citation>
    <scope>NUCLEOTIDE SEQUENCE</scope>
    <source>
        <strain evidence="1">Derf</strain>
        <tissue evidence="1">Whole organism</tissue>
    </source>
</reference>